<evidence type="ECO:0000313" key="3">
    <source>
        <dbReference type="Proteomes" id="UP001332243"/>
    </source>
</evidence>
<dbReference type="Pfam" id="PF03479">
    <property type="entry name" value="PCC"/>
    <property type="match status" value="1"/>
</dbReference>
<protein>
    <submittedName>
        <fullName evidence="2">PPC domain-containing DNA-binding protein</fullName>
    </submittedName>
</protein>
<keyword evidence="3" id="KW-1185">Reference proteome</keyword>
<dbReference type="PANTHER" id="PTHR34988:SF1">
    <property type="entry name" value="DNA-BINDING PROTEIN"/>
    <property type="match status" value="1"/>
</dbReference>
<sequence>MRDVELSGEGRRVVVVVLDQGDEAVAAVNEVARRRGILAAQVTAVGGFSTAEVGYFDWRIRDYQRIPVPEQVEVLALTGDIAEFRGEPALHVHAVLGRRDGSTVGGHLLRAEVWPTLEVIVTEVAASLAKRVDPETGLALLSGAARSRTGR</sequence>
<dbReference type="Proteomes" id="UP001332243">
    <property type="component" value="Unassembled WGS sequence"/>
</dbReference>
<gene>
    <name evidence="2" type="ORF">V1633_28845</name>
</gene>
<dbReference type="Gene3D" id="3.30.1330.80">
    <property type="entry name" value="Hypothetical protein, similar to alpha- acetolactate decarboxylase, domain 2"/>
    <property type="match status" value="1"/>
</dbReference>
<dbReference type="EMBL" id="JAZGQK010000028">
    <property type="protein sequence ID" value="MEE6262500.1"/>
    <property type="molecule type" value="Genomic_DNA"/>
</dbReference>
<evidence type="ECO:0000313" key="2">
    <source>
        <dbReference type="EMBL" id="MEE6262500.1"/>
    </source>
</evidence>
<dbReference type="InterPro" id="IPR005175">
    <property type="entry name" value="PPC_dom"/>
</dbReference>
<proteinExistence type="predicted"/>
<dbReference type="InterPro" id="IPR025707">
    <property type="entry name" value="DNA_bp_PD1"/>
</dbReference>
<dbReference type="RefSeq" id="WP_331217434.1">
    <property type="nucleotide sequence ID" value="NZ_JAZGQK010000028.1"/>
</dbReference>
<dbReference type="SUPFAM" id="SSF117856">
    <property type="entry name" value="AF0104/ALDC/Ptd012-like"/>
    <property type="match status" value="1"/>
</dbReference>
<evidence type="ECO:0000259" key="1">
    <source>
        <dbReference type="PROSITE" id="PS51742"/>
    </source>
</evidence>
<dbReference type="PIRSF" id="PIRSF016702">
    <property type="entry name" value="DNA_bp_PD1"/>
    <property type="match status" value="1"/>
</dbReference>
<feature type="domain" description="PPC" evidence="1">
    <location>
        <begin position="7"/>
        <end position="144"/>
    </location>
</feature>
<accession>A0ABU7S133</accession>
<name>A0ABU7S133_9ACTN</name>
<organism evidence="2 3">
    <name type="scientific">Plantactinospora sonchi</name>
    <dbReference type="NCBI Taxonomy" id="1544735"/>
    <lineage>
        <taxon>Bacteria</taxon>
        <taxon>Bacillati</taxon>
        <taxon>Actinomycetota</taxon>
        <taxon>Actinomycetes</taxon>
        <taxon>Micromonosporales</taxon>
        <taxon>Micromonosporaceae</taxon>
        <taxon>Plantactinospora</taxon>
    </lineage>
</organism>
<dbReference type="CDD" id="cd11378">
    <property type="entry name" value="DUF296"/>
    <property type="match status" value="1"/>
</dbReference>
<dbReference type="PANTHER" id="PTHR34988">
    <property type="entry name" value="PROTEIN, PUTATIVE-RELATED"/>
    <property type="match status" value="1"/>
</dbReference>
<reference evidence="2 3" key="1">
    <citation type="submission" date="2024-01" db="EMBL/GenBank/DDBJ databases">
        <title>Genome insights into Plantactinospora sonchi sp. nov.</title>
        <authorList>
            <person name="Wang L."/>
        </authorList>
    </citation>
    <scope>NUCLEOTIDE SEQUENCE [LARGE SCALE GENOMIC DNA]</scope>
    <source>
        <strain evidence="2 3">NEAU-QY2</strain>
    </source>
</reference>
<keyword evidence="2" id="KW-0238">DNA-binding</keyword>
<comment type="caution">
    <text evidence="2">The sequence shown here is derived from an EMBL/GenBank/DDBJ whole genome shotgun (WGS) entry which is preliminary data.</text>
</comment>
<dbReference type="PROSITE" id="PS51742">
    <property type="entry name" value="PPC"/>
    <property type="match status" value="1"/>
</dbReference>
<dbReference type="GO" id="GO:0003677">
    <property type="term" value="F:DNA binding"/>
    <property type="evidence" value="ECO:0007669"/>
    <property type="project" value="UniProtKB-KW"/>
</dbReference>